<protein>
    <submittedName>
        <fullName evidence="1">Portal protein</fullName>
    </submittedName>
</protein>
<dbReference type="InterPro" id="IPR006429">
    <property type="entry name" value="Phage_lambda_portal"/>
</dbReference>
<name>A0A8S5NQP4_9CAUD</name>
<reference evidence="1" key="1">
    <citation type="journal article" date="2021" name="Proc. Natl. Acad. Sci. U.S.A.">
        <title>A Catalog of Tens of Thousands of Viruses from Human Metagenomes Reveals Hidden Associations with Chronic Diseases.</title>
        <authorList>
            <person name="Tisza M.J."/>
            <person name="Buck C.B."/>
        </authorList>
    </citation>
    <scope>NUCLEOTIDE SEQUENCE</scope>
    <source>
        <strain evidence="1">Ctpbe1</strain>
    </source>
</reference>
<dbReference type="Pfam" id="PF05136">
    <property type="entry name" value="Phage_portal_2"/>
    <property type="match status" value="1"/>
</dbReference>
<accession>A0A8S5NQP4</accession>
<proteinExistence type="predicted"/>
<dbReference type="EMBL" id="BK015216">
    <property type="protein sequence ID" value="DAD96371.1"/>
    <property type="molecule type" value="Genomic_DNA"/>
</dbReference>
<evidence type="ECO:0000313" key="1">
    <source>
        <dbReference type="EMBL" id="DAD96371.1"/>
    </source>
</evidence>
<dbReference type="GO" id="GO:0005198">
    <property type="term" value="F:structural molecule activity"/>
    <property type="evidence" value="ECO:0007669"/>
    <property type="project" value="InterPro"/>
</dbReference>
<sequence>MDDTSYKGASLSAKELLSWRPLRHSADMELDGELSTLVARSRDLIRNNGIASGAIQTLVDNVVGNGLKLVSIPDHRVLGLDLDYLEEWARKVESLWRIWSESIYCDAARKLNFNSQTALIFRSVIENGEALALVLWRENPANQFATCFQLIEPDRLSNPDFKQNTEFLRDGIEINHYGEPQNYWISKYYPNDYYYHGSTNSWEKVAAQTSFGRKLILHIHHPERIGQNRGKPLFTSIMPLFKMLDHYERSELKASVVNAMIAAFIETPMDSESIAEMFGESVDDYLEKRKDWSVKLESGSIIPVFPGDKVSAFTPSRPNSSYAAFVENVLRHIGTGLNIPLELLMKDFSKTNYSSARASLIEAWRFFNGRRSWIINYWAKPVFELWLEEVVNKGLIEAPNFYANKAAWCRCKWIGPGRGWVDPVKEAQASQIRMESGLSTLEDECASQGLDWEEVLMQRVRELKRMKELGLNTSDKGNIELIKKEENTDENME</sequence>
<organism evidence="1">
    <name type="scientific">Siphoviridae sp. ctpbe1</name>
    <dbReference type="NCBI Taxonomy" id="2826466"/>
    <lineage>
        <taxon>Viruses</taxon>
        <taxon>Duplodnaviria</taxon>
        <taxon>Heunggongvirae</taxon>
        <taxon>Uroviricota</taxon>
        <taxon>Caudoviricetes</taxon>
    </lineage>
</organism>
<dbReference type="GO" id="GO:0019068">
    <property type="term" value="P:virion assembly"/>
    <property type="evidence" value="ECO:0007669"/>
    <property type="project" value="InterPro"/>
</dbReference>
<dbReference type="NCBIfam" id="TIGR01539">
    <property type="entry name" value="portal_lambda"/>
    <property type="match status" value="1"/>
</dbReference>